<dbReference type="HOGENOM" id="CLU_754408_0_0_1"/>
<feature type="compositionally biased region" description="Pro residues" evidence="1">
    <location>
        <begin position="241"/>
        <end position="250"/>
    </location>
</feature>
<feature type="compositionally biased region" description="Polar residues" evidence="1">
    <location>
        <begin position="167"/>
        <end position="177"/>
    </location>
</feature>
<proteinExistence type="predicted"/>
<evidence type="ECO:0000313" key="3">
    <source>
        <dbReference type="EMBL" id="EMD67821.1"/>
    </source>
</evidence>
<feature type="compositionally biased region" description="Polar residues" evidence="1">
    <location>
        <begin position="63"/>
        <end position="75"/>
    </location>
</feature>
<dbReference type="AlphaFoldDB" id="M2TF07"/>
<feature type="domain" description="GRF-like zinc ribbon" evidence="2">
    <location>
        <begin position="254"/>
        <end position="296"/>
    </location>
</feature>
<feature type="region of interest" description="Disordered" evidence="1">
    <location>
        <begin position="160"/>
        <end position="253"/>
    </location>
</feature>
<dbReference type="OrthoDB" id="3694756at2759"/>
<reference evidence="3 4" key="1">
    <citation type="journal article" date="2012" name="PLoS Pathog.">
        <title>Diverse lifestyles and strategies of plant pathogenesis encoded in the genomes of eighteen Dothideomycetes fungi.</title>
        <authorList>
            <person name="Ohm R.A."/>
            <person name="Feau N."/>
            <person name="Henrissat B."/>
            <person name="Schoch C.L."/>
            <person name="Horwitz B.A."/>
            <person name="Barry K.W."/>
            <person name="Condon B.J."/>
            <person name="Copeland A.C."/>
            <person name="Dhillon B."/>
            <person name="Glaser F."/>
            <person name="Hesse C.N."/>
            <person name="Kosti I."/>
            <person name="LaButti K."/>
            <person name="Lindquist E.A."/>
            <person name="Lucas S."/>
            <person name="Salamov A.A."/>
            <person name="Bradshaw R.E."/>
            <person name="Ciuffetti L."/>
            <person name="Hamelin R.C."/>
            <person name="Kema G.H.J."/>
            <person name="Lawrence C."/>
            <person name="Scott J.A."/>
            <person name="Spatafora J.W."/>
            <person name="Turgeon B.G."/>
            <person name="de Wit P.J.G.M."/>
            <person name="Zhong S."/>
            <person name="Goodwin S.B."/>
            <person name="Grigoriev I.V."/>
        </authorList>
    </citation>
    <scope>NUCLEOTIDE SEQUENCE [LARGE SCALE GENOMIC DNA]</scope>
    <source>
        <strain evidence="4">ND90Pr / ATCC 201652</strain>
    </source>
</reference>
<evidence type="ECO:0000313" key="4">
    <source>
        <dbReference type="Proteomes" id="UP000016934"/>
    </source>
</evidence>
<dbReference type="RefSeq" id="XP_007697375.1">
    <property type="nucleotide sequence ID" value="XM_007699185.1"/>
</dbReference>
<dbReference type="Proteomes" id="UP000016934">
    <property type="component" value="Unassembled WGS sequence"/>
</dbReference>
<dbReference type="KEGG" id="bsc:COCSADRAFT_197553"/>
<accession>M2TF07</accession>
<keyword evidence="4" id="KW-1185">Reference proteome</keyword>
<dbReference type="Pfam" id="PF23549">
    <property type="entry name" value="Zn_ribbon_GRF_2"/>
    <property type="match status" value="1"/>
</dbReference>
<evidence type="ECO:0000256" key="1">
    <source>
        <dbReference type="SAM" id="MobiDB-lite"/>
    </source>
</evidence>
<organism evidence="3 4">
    <name type="scientific">Cochliobolus sativus (strain ND90Pr / ATCC 201652)</name>
    <name type="common">Common root rot and spot blotch fungus</name>
    <name type="synonym">Bipolaris sorokiniana</name>
    <dbReference type="NCBI Taxonomy" id="665912"/>
    <lineage>
        <taxon>Eukaryota</taxon>
        <taxon>Fungi</taxon>
        <taxon>Dikarya</taxon>
        <taxon>Ascomycota</taxon>
        <taxon>Pezizomycotina</taxon>
        <taxon>Dothideomycetes</taxon>
        <taxon>Pleosporomycetidae</taxon>
        <taxon>Pleosporales</taxon>
        <taxon>Pleosporineae</taxon>
        <taxon>Pleosporaceae</taxon>
        <taxon>Bipolaris</taxon>
    </lineage>
</organism>
<evidence type="ECO:0000259" key="2">
    <source>
        <dbReference type="Pfam" id="PF23549"/>
    </source>
</evidence>
<protein>
    <recommendedName>
        <fullName evidence="2">GRF-like zinc ribbon domain-containing protein</fullName>
    </recommendedName>
</protein>
<dbReference type="OMA" id="PSEPCWC"/>
<feature type="region of interest" description="Disordered" evidence="1">
    <location>
        <begin position="46"/>
        <end position="140"/>
    </location>
</feature>
<dbReference type="EMBL" id="KB445639">
    <property type="protein sequence ID" value="EMD67821.1"/>
    <property type="molecule type" value="Genomic_DNA"/>
</dbReference>
<feature type="compositionally biased region" description="Low complexity" evidence="1">
    <location>
        <begin position="201"/>
        <end position="240"/>
    </location>
</feature>
<name>M2TF07_COCSN</name>
<feature type="compositionally biased region" description="Polar residues" evidence="1">
    <location>
        <begin position="125"/>
        <end position="135"/>
    </location>
</feature>
<dbReference type="InterPro" id="IPR056444">
    <property type="entry name" value="Zn_ribbon_GRF_2"/>
</dbReference>
<gene>
    <name evidence="3" type="ORF">COCSADRAFT_197553</name>
</gene>
<reference evidence="4" key="2">
    <citation type="journal article" date="2013" name="PLoS Genet.">
        <title>Comparative genome structure, secondary metabolite, and effector coding capacity across Cochliobolus pathogens.</title>
        <authorList>
            <person name="Condon B.J."/>
            <person name="Leng Y."/>
            <person name="Wu D."/>
            <person name="Bushley K.E."/>
            <person name="Ohm R.A."/>
            <person name="Otillar R."/>
            <person name="Martin J."/>
            <person name="Schackwitz W."/>
            <person name="Grimwood J."/>
            <person name="MohdZainudin N."/>
            <person name="Xue C."/>
            <person name="Wang R."/>
            <person name="Manning V.A."/>
            <person name="Dhillon B."/>
            <person name="Tu Z.J."/>
            <person name="Steffenson B.J."/>
            <person name="Salamov A."/>
            <person name="Sun H."/>
            <person name="Lowry S."/>
            <person name="LaButti K."/>
            <person name="Han J."/>
            <person name="Copeland A."/>
            <person name="Lindquist E."/>
            <person name="Barry K."/>
            <person name="Schmutz J."/>
            <person name="Baker S.E."/>
            <person name="Ciuffetti L.M."/>
            <person name="Grigoriev I.V."/>
            <person name="Zhong S."/>
            <person name="Turgeon B.G."/>
        </authorList>
    </citation>
    <scope>NUCLEOTIDE SEQUENCE [LARGE SCALE GENOMIC DNA]</scope>
    <source>
        <strain evidence="4">ND90Pr / ATCC 201652</strain>
    </source>
</reference>
<sequence>MGFFGLLCCCCSGRRRKYPDSVVRYPYVPHGQPALDPIIPTKEPVVETTSKAKEGITPPPGYSVNSSSKVQTVVSSALDPDDISPSSSNTKEQDEKKDMAARPIKPMRKRLDKGGRYSTDDVQLGSYTKPTNGQEPKSLLETPLPARLYEKKEETTTQPFVFAANKGSVQAQEKTTISSSSSSSSSPTSRTKKPLPLRPKSTVPSTPISPYSPSLSSSPSSPTTTTLPSRQTTAPTTTTFPLPPNPPPFNPGLNCPKCSSRNDFLTTKSTNINNGRPYRLCTNLSCRSWNGFADTRGLTPSEPCWCNPPRAMRLVAMNAVDGRGRRKAFYSCQYKVCGAWRECEDGEGGPRWFSREEVRDMVEGGRI</sequence>
<dbReference type="GeneID" id="19134021"/>
<dbReference type="eggNOG" id="ENOG502SYG5">
    <property type="taxonomic scope" value="Eukaryota"/>
</dbReference>
<feature type="compositionally biased region" description="Basic and acidic residues" evidence="1">
    <location>
        <begin position="91"/>
        <end position="100"/>
    </location>
</feature>